<accession>A0A371E1G2</accession>
<comment type="caution">
    <text evidence="2">The sequence shown here is derived from an EMBL/GenBank/DDBJ whole genome shotgun (WGS) entry which is preliminary data.</text>
</comment>
<reference evidence="2" key="1">
    <citation type="submission" date="2018-05" db="EMBL/GenBank/DDBJ databases">
        <title>Draft genome of Mucuna pruriens seed.</title>
        <authorList>
            <person name="Nnadi N.E."/>
            <person name="Vos R."/>
            <person name="Hasami M.H."/>
            <person name="Devisetty U.K."/>
            <person name="Aguiy J.C."/>
        </authorList>
    </citation>
    <scope>NUCLEOTIDE SEQUENCE [LARGE SCALE GENOMIC DNA]</scope>
    <source>
        <strain evidence="2">JCA_2017</strain>
    </source>
</reference>
<name>A0A371E1G2_MUCPR</name>
<organism evidence="2 3">
    <name type="scientific">Mucuna pruriens</name>
    <name type="common">Velvet bean</name>
    <name type="synonym">Dolichos pruriens</name>
    <dbReference type="NCBI Taxonomy" id="157652"/>
    <lineage>
        <taxon>Eukaryota</taxon>
        <taxon>Viridiplantae</taxon>
        <taxon>Streptophyta</taxon>
        <taxon>Embryophyta</taxon>
        <taxon>Tracheophyta</taxon>
        <taxon>Spermatophyta</taxon>
        <taxon>Magnoliopsida</taxon>
        <taxon>eudicotyledons</taxon>
        <taxon>Gunneridae</taxon>
        <taxon>Pentapetalae</taxon>
        <taxon>rosids</taxon>
        <taxon>fabids</taxon>
        <taxon>Fabales</taxon>
        <taxon>Fabaceae</taxon>
        <taxon>Papilionoideae</taxon>
        <taxon>50 kb inversion clade</taxon>
        <taxon>NPAAA clade</taxon>
        <taxon>indigoferoid/millettioid clade</taxon>
        <taxon>Phaseoleae</taxon>
        <taxon>Mucuna</taxon>
    </lineage>
</organism>
<dbReference type="STRING" id="157652.A0A371E1G2"/>
<evidence type="ECO:0000313" key="3">
    <source>
        <dbReference type="Proteomes" id="UP000257109"/>
    </source>
</evidence>
<dbReference type="InterPro" id="IPR043502">
    <property type="entry name" value="DNA/RNA_pol_sf"/>
</dbReference>
<keyword evidence="3" id="KW-1185">Reference proteome</keyword>
<protein>
    <recommendedName>
        <fullName evidence="1">Reverse transcriptase Ty1/copia-type domain-containing protein</fullName>
    </recommendedName>
</protein>
<dbReference type="OrthoDB" id="122042at2759"/>
<gene>
    <name evidence="2" type="ORF">CR513_62043</name>
</gene>
<dbReference type="Proteomes" id="UP000257109">
    <property type="component" value="Unassembled WGS sequence"/>
</dbReference>
<proteinExistence type="predicted"/>
<dbReference type="AlphaFoldDB" id="A0A371E1G2"/>
<dbReference type="InterPro" id="IPR013103">
    <property type="entry name" value="RVT_2"/>
</dbReference>
<feature type="domain" description="Reverse transcriptase Ty1/copia-type" evidence="1">
    <location>
        <begin position="30"/>
        <end position="115"/>
    </location>
</feature>
<evidence type="ECO:0000259" key="1">
    <source>
        <dbReference type="Pfam" id="PF07727"/>
    </source>
</evidence>
<sequence length="262" mass="30426">MTIIQLVLALVVNKNWHLQQLNVDNAFYMVCKLLKSLYGLKLASRQWNNMLITTLIFLGYIQSKLDYFVFVKSITSRITIILVYIDDIVLTRDALPEIQSVKAYLDQKFKIKGLGCPISQKNCSYTKRKYSLELLDDESLLTCKPTLISKAHNLKFSAEGSPSHPDPSSYRRLIDKLLYLTNIRFDLSFSINKLNQFVFKPKITHHEAIILTRIGLLAQILENRSLDSQYSLVLLSFHRDQRKKLLYLDPPLRQNKGYHINM</sequence>
<evidence type="ECO:0000313" key="2">
    <source>
        <dbReference type="EMBL" id="RDX58623.1"/>
    </source>
</evidence>
<dbReference type="EMBL" id="QJKJ01017315">
    <property type="protein sequence ID" value="RDX58623.1"/>
    <property type="molecule type" value="Genomic_DNA"/>
</dbReference>
<dbReference type="Pfam" id="PF07727">
    <property type="entry name" value="RVT_2"/>
    <property type="match status" value="1"/>
</dbReference>
<feature type="non-terminal residue" evidence="2">
    <location>
        <position position="1"/>
    </location>
</feature>
<dbReference type="SUPFAM" id="SSF56672">
    <property type="entry name" value="DNA/RNA polymerases"/>
    <property type="match status" value="1"/>
</dbReference>